<keyword evidence="3" id="KW-1185">Reference proteome</keyword>
<feature type="region of interest" description="Disordered" evidence="1">
    <location>
        <begin position="104"/>
        <end position="135"/>
    </location>
</feature>
<evidence type="ECO:0000313" key="2">
    <source>
        <dbReference type="EMBL" id="KAJ8067415.1"/>
    </source>
</evidence>
<dbReference type="AlphaFoldDB" id="A0A9X0AR40"/>
<evidence type="ECO:0000313" key="3">
    <source>
        <dbReference type="Proteomes" id="UP001152300"/>
    </source>
</evidence>
<dbReference type="OrthoDB" id="10324931at2759"/>
<accession>A0A9X0AR40</accession>
<organism evidence="2 3">
    <name type="scientific">Sclerotinia nivalis</name>
    <dbReference type="NCBI Taxonomy" id="352851"/>
    <lineage>
        <taxon>Eukaryota</taxon>
        <taxon>Fungi</taxon>
        <taxon>Dikarya</taxon>
        <taxon>Ascomycota</taxon>
        <taxon>Pezizomycotina</taxon>
        <taxon>Leotiomycetes</taxon>
        <taxon>Helotiales</taxon>
        <taxon>Sclerotiniaceae</taxon>
        <taxon>Sclerotinia</taxon>
    </lineage>
</organism>
<protein>
    <submittedName>
        <fullName evidence="2">Uncharacterized protein</fullName>
    </submittedName>
</protein>
<sequence>MDTPSIEASSEKCRVNRFKRLRCDHHDEELSYRCGRHRYGDGLEYCRDPIYRITGVRQGYCSDCIQNQQAGQSNQGEVSPGEWVMQPLSANSGSQMPLQTLHRYQSSSNPPLAQAQATAVTLPSPPPPPATLSNQANLDTGQARVRTHEGFWTRIRRCCWF</sequence>
<name>A0A9X0AR40_9HELO</name>
<gene>
    <name evidence="2" type="ORF">OCU04_004765</name>
</gene>
<proteinExistence type="predicted"/>
<dbReference type="Proteomes" id="UP001152300">
    <property type="component" value="Unassembled WGS sequence"/>
</dbReference>
<comment type="caution">
    <text evidence="2">The sequence shown here is derived from an EMBL/GenBank/DDBJ whole genome shotgun (WGS) entry which is preliminary data.</text>
</comment>
<dbReference type="EMBL" id="JAPEIS010000004">
    <property type="protein sequence ID" value="KAJ8067415.1"/>
    <property type="molecule type" value="Genomic_DNA"/>
</dbReference>
<reference evidence="2" key="1">
    <citation type="submission" date="2022-11" db="EMBL/GenBank/DDBJ databases">
        <title>Genome Resource of Sclerotinia nivalis Strain SnTB1, a Plant Pathogen Isolated from American Ginseng.</title>
        <authorList>
            <person name="Fan S."/>
        </authorList>
    </citation>
    <scope>NUCLEOTIDE SEQUENCE</scope>
    <source>
        <strain evidence="2">SnTB1</strain>
    </source>
</reference>
<evidence type="ECO:0000256" key="1">
    <source>
        <dbReference type="SAM" id="MobiDB-lite"/>
    </source>
</evidence>